<keyword evidence="2" id="KW-1185">Reference proteome</keyword>
<evidence type="ECO:0000313" key="1">
    <source>
        <dbReference type="EMBL" id="CAG8626773.1"/>
    </source>
</evidence>
<name>A0A9N9D860_9GLOM</name>
<comment type="caution">
    <text evidence="1">The sequence shown here is derived from an EMBL/GenBank/DDBJ whole genome shotgun (WGS) entry which is preliminary data.</text>
</comment>
<dbReference type="AlphaFoldDB" id="A0A9N9D860"/>
<accession>A0A9N9D860</accession>
<dbReference type="Proteomes" id="UP000789759">
    <property type="component" value="Unassembled WGS sequence"/>
</dbReference>
<organism evidence="1 2">
    <name type="scientific">Cetraspora pellucida</name>
    <dbReference type="NCBI Taxonomy" id="1433469"/>
    <lineage>
        <taxon>Eukaryota</taxon>
        <taxon>Fungi</taxon>
        <taxon>Fungi incertae sedis</taxon>
        <taxon>Mucoromycota</taxon>
        <taxon>Glomeromycotina</taxon>
        <taxon>Glomeromycetes</taxon>
        <taxon>Diversisporales</taxon>
        <taxon>Gigasporaceae</taxon>
        <taxon>Cetraspora</taxon>
    </lineage>
</organism>
<gene>
    <name evidence="1" type="ORF">CPELLU_LOCUS8196</name>
</gene>
<proteinExistence type="predicted"/>
<sequence length="365" mass="41086">MNQVILTKKLTKKYTNFHQTSIQAVLNFLETQKKTSSAPSLSICQVALKYEVAEQTLCDAIAKGSLKYPGSSILLIAEEENELVGYCLNMQSLGFKLTKEAINTIVVQMLATKNKKNLTKNGPTAKANPIVIQNHFATLEKLIYENCLTPDRIWNIDESRFNIFAQLAKVIVQKGIQQIHKTAAGNSKEHISICSTILAAEMYILPLLIYKGVKVNKGLLISVLVLPGTITAFTKTGYMHKDIFRMYIKHFSNSIFPTHSVLLILDRATIFGEAFHEIYTPNVIRHAFIATGIWPLNSDVINSECLMLLLAMFQSVISSPKPTHECNTRNNRLIQLENKNKELSEYIQQLEHPRTTSLASIMKYP</sequence>
<evidence type="ECO:0000313" key="2">
    <source>
        <dbReference type="Proteomes" id="UP000789759"/>
    </source>
</evidence>
<dbReference type="EMBL" id="CAJVQA010005723">
    <property type="protein sequence ID" value="CAG8626773.1"/>
    <property type="molecule type" value="Genomic_DNA"/>
</dbReference>
<reference evidence="1" key="1">
    <citation type="submission" date="2021-06" db="EMBL/GenBank/DDBJ databases">
        <authorList>
            <person name="Kallberg Y."/>
            <person name="Tangrot J."/>
            <person name="Rosling A."/>
        </authorList>
    </citation>
    <scope>NUCLEOTIDE SEQUENCE</scope>
    <source>
        <strain evidence="1">FL966</strain>
    </source>
</reference>
<protein>
    <submittedName>
        <fullName evidence="1">14710_t:CDS:1</fullName>
    </submittedName>
</protein>